<evidence type="ECO:0000313" key="3">
    <source>
        <dbReference type="Proteomes" id="UP000029864"/>
    </source>
</evidence>
<keyword evidence="1" id="KW-0472">Membrane</keyword>
<keyword evidence="3" id="KW-1185">Reference proteome</keyword>
<evidence type="ECO:0000313" key="2">
    <source>
        <dbReference type="EMBL" id="KGJ72442.1"/>
    </source>
</evidence>
<dbReference type="AlphaFoldDB" id="A0A099J4J2"/>
<keyword evidence="1" id="KW-1133">Transmembrane helix</keyword>
<feature type="transmembrane region" description="Helical" evidence="1">
    <location>
        <begin position="12"/>
        <end position="32"/>
    </location>
</feature>
<keyword evidence="1" id="KW-0812">Transmembrane</keyword>
<proteinExistence type="predicted"/>
<dbReference type="eggNOG" id="ENOG503279P">
    <property type="taxonomic scope" value="Bacteria"/>
</dbReference>
<sequence>MNRGTRIASTTFLSPFVSLLALTALLFAVFAMHSEATGHDMHTAGSSTPAGASAPVEVAAVGVAWTAPVVASLSAGTHNGMLDCALLAMACVLLLVLIALVFLTRLPATYRRLRDAGGALLRVVDLVVVPLPRPSLTVLSISRV</sequence>
<dbReference type="Proteomes" id="UP000029864">
    <property type="component" value="Unassembled WGS sequence"/>
</dbReference>
<name>A0A099J4J2_9MICO</name>
<feature type="transmembrane region" description="Helical" evidence="1">
    <location>
        <begin position="85"/>
        <end position="104"/>
    </location>
</feature>
<gene>
    <name evidence="2" type="ORF">GY21_15260</name>
</gene>
<dbReference type="EMBL" id="JPXF01000072">
    <property type="protein sequence ID" value="KGJ72442.1"/>
    <property type="molecule type" value="Genomic_DNA"/>
</dbReference>
<reference evidence="2 3" key="1">
    <citation type="submission" date="2014-08" db="EMBL/GenBank/DDBJ databases">
        <authorList>
            <person name="Sisinthy S."/>
        </authorList>
    </citation>
    <scope>NUCLEOTIDE SEQUENCE [LARGE SCALE GENOMIC DNA]</scope>
    <source>
        <strain evidence="2 3">RuG17</strain>
    </source>
</reference>
<protein>
    <submittedName>
        <fullName evidence="2">Uncharacterized protein</fullName>
    </submittedName>
</protein>
<accession>A0A099J4J2</accession>
<evidence type="ECO:0000256" key="1">
    <source>
        <dbReference type="SAM" id="Phobius"/>
    </source>
</evidence>
<comment type="caution">
    <text evidence="2">The sequence shown here is derived from an EMBL/GenBank/DDBJ whole genome shotgun (WGS) entry which is preliminary data.</text>
</comment>
<organism evidence="2 3">
    <name type="scientific">Cryobacterium roopkundense</name>
    <dbReference type="NCBI Taxonomy" id="1001240"/>
    <lineage>
        <taxon>Bacteria</taxon>
        <taxon>Bacillati</taxon>
        <taxon>Actinomycetota</taxon>
        <taxon>Actinomycetes</taxon>
        <taxon>Micrococcales</taxon>
        <taxon>Microbacteriaceae</taxon>
        <taxon>Cryobacterium</taxon>
    </lineage>
</organism>